<dbReference type="GeneID" id="7944328"/>
<feature type="transmembrane region" description="Helical" evidence="18">
    <location>
        <begin position="57"/>
        <end position="76"/>
    </location>
</feature>
<evidence type="ECO:0000256" key="2">
    <source>
        <dbReference type="ARBA" id="ARBA00007012"/>
    </source>
</evidence>
<keyword evidence="5" id="KW-0813">Transport</keyword>
<keyword evidence="15 18" id="KW-0472">Membrane</keyword>
<dbReference type="Pfam" id="PF00361">
    <property type="entry name" value="Proton_antipo_M"/>
    <property type="match status" value="1"/>
</dbReference>
<evidence type="ECO:0000256" key="14">
    <source>
        <dbReference type="ARBA" id="ARBA00023128"/>
    </source>
</evidence>
<comment type="function">
    <text evidence="18">Core subunit of the mitochondrial membrane respiratory chain NADH dehydrogenase (Complex I) which catalyzes electron transfer from NADH through the respiratory chain, using ubiquinone as an electron acceptor. Essential for the catalytic activity and assembly of complex I.</text>
</comment>
<evidence type="ECO:0000256" key="10">
    <source>
        <dbReference type="ARBA" id="ARBA00022982"/>
    </source>
</evidence>
<name>C4T970_GALSE</name>
<evidence type="ECO:0000313" key="21">
    <source>
        <dbReference type="EMBL" id="BAH69183.1"/>
    </source>
</evidence>
<protein>
    <recommendedName>
        <fullName evidence="4 18">NADH-ubiquinone oxidoreductase chain 2</fullName>
        <ecNumber evidence="3 18">7.1.1.2</ecNumber>
    </recommendedName>
</protein>
<feature type="transmembrane region" description="Helical" evidence="18">
    <location>
        <begin position="121"/>
        <end position="144"/>
    </location>
</feature>
<keyword evidence="9 18" id="KW-1278">Translocase</keyword>
<evidence type="ECO:0000256" key="1">
    <source>
        <dbReference type="ARBA" id="ARBA00004448"/>
    </source>
</evidence>
<dbReference type="GO" id="GO:0006120">
    <property type="term" value="P:mitochondrial electron transport, NADH to ubiquinone"/>
    <property type="evidence" value="ECO:0007669"/>
    <property type="project" value="InterPro"/>
</dbReference>
<keyword evidence="7 18" id="KW-0812">Transmembrane</keyword>
<organism evidence="21">
    <name type="scientific">Galago senegalensis</name>
    <name type="common">Northern lesser bushbaby</name>
    <name type="synonym">Senegal bushbaby</name>
    <dbReference type="NCBI Taxonomy" id="9465"/>
    <lineage>
        <taxon>Eukaryota</taxon>
        <taxon>Metazoa</taxon>
        <taxon>Chordata</taxon>
        <taxon>Craniata</taxon>
        <taxon>Vertebrata</taxon>
        <taxon>Euteleostomi</taxon>
        <taxon>Mammalia</taxon>
        <taxon>Eutheria</taxon>
        <taxon>Euarchontoglires</taxon>
        <taxon>Primates</taxon>
        <taxon>Strepsirrhini</taxon>
        <taxon>Lorisiformes</taxon>
        <taxon>Galagidae</taxon>
        <taxon>Galago</taxon>
    </lineage>
</organism>
<accession>C4T970</accession>
<dbReference type="CTD" id="4536"/>
<comment type="subunit">
    <text evidence="16">Core subunit of respiratory chain NADH dehydrogenase (Complex I) which is composed of 45 different subunits. Interacts with TMEM242.</text>
</comment>
<dbReference type="InterPro" id="IPR003917">
    <property type="entry name" value="NADH_UbQ_OxRdtase_chain2"/>
</dbReference>
<comment type="similarity">
    <text evidence="2 18">Belongs to the complex I subunit 2 family.</text>
</comment>
<keyword evidence="12 18" id="KW-0520">NAD</keyword>
<comment type="subcellular location">
    <subcellularLocation>
        <location evidence="1 18">Mitochondrion inner membrane</location>
        <topology evidence="1 18">Multi-pass membrane protein</topology>
    </subcellularLocation>
</comment>
<evidence type="ECO:0000259" key="20">
    <source>
        <dbReference type="Pfam" id="PF06444"/>
    </source>
</evidence>
<dbReference type="PANTHER" id="PTHR46552">
    <property type="entry name" value="NADH-UBIQUINONE OXIDOREDUCTASE CHAIN 2"/>
    <property type="match status" value="1"/>
</dbReference>
<dbReference type="PRINTS" id="PR01436">
    <property type="entry name" value="NADHDHGNASE2"/>
</dbReference>
<dbReference type="GO" id="GO:0008137">
    <property type="term" value="F:NADH dehydrogenase (ubiquinone) activity"/>
    <property type="evidence" value="ECO:0007669"/>
    <property type="project" value="UniProtKB-EC"/>
</dbReference>
<comment type="catalytic activity">
    <reaction evidence="17 18">
        <text>a ubiquinone + NADH + 5 H(+)(in) = a ubiquinol + NAD(+) + 4 H(+)(out)</text>
        <dbReference type="Rhea" id="RHEA:29091"/>
        <dbReference type="Rhea" id="RHEA-COMP:9565"/>
        <dbReference type="Rhea" id="RHEA-COMP:9566"/>
        <dbReference type="ChEBI" id="CHEBI:15378"/>
        <dbReference type="ChEBI" id="CHEBI:16389"/>
        <dbReference type="ChEBI" id="CHEBI:17976"/>
        <dbReference type="ChEBI" id="CHEBI:57540"/>
        <dbReference type="ChEBI" id="CHEBI:57945"/>
        <dbReference type="EC" id="7.1.1.2"/>
    </reaction>
</comment>
<evidence type="ECO:0000256" key="4">
    <source>
        <dbReference type="ARBA" id="ARBA00021008"/>
    </source>
</evidence>
<evidence type="ECO:0000256" key="7">
    <source>
        <dbReference type="ARBA" id="ARBA00022692"/>
    </source>
</evidence>
<evidence type="ECO:0000259" key="19">
    <source>
        <dbReference type="Pfam" id="PF00361"/>
    </source>
</evidence>
<feature type="transmembrane region" description="Helical" evidence="18">
    <location>
        <begin position="232"/>
        <end position="253"/>
    </location>
</feature>
<gene>
    <name evidence="21" type="primary">ND2</name>
</gene>
<dbReference type="EMBL" id="AB371092">
    <property type="protein sequence ID" value="BAH69183.1"/>
    <property type="molecule type" value="Genomic_DNA"/>
</dbReference>
<feature type="transmembrane region" description="Helical" evidence="18">
    <location>
        <begin position="177"/>
        <end position="195"/>
    </location>
</feature>
<reference evidence="21" key="1">
    <citation type="journal article" date="2009" name="Gene">
        <title>Molecular phylogeny and evolution of prosimians based on complete sequences of mitochondrial DNAs.</title>
        <authorList>
            <person name="Matsui A."/>
            <person name="Rakotondraparany F."/>
            <person name="Munechika I."/>
            <person name="Hasegawa M."/>
            <person name="Horai S."/>
        </authorList>
    </citation>
    <scope>NUCLEOTIDE SEQUENCE</scope>
</reference>
<evidence type="ECO:0000256" key="12">
    <source>
        <dbReference type="ARBA" id="ARBA00023027"/>
    </source>
</evidence>
<feature type="transmembrane region" description="Helical" evidence="18">
    <location>
        <begin position="318"/>
        <end position="338"/>
    </location>
</feature>
<evidence type="ECO:0000256" key="15">
    <source>
        <dbReference type="ARBA" id="ARBA00023136"/>
    </source>
</evidence>
<feature type="transmembrane region" description="Helical" evidence="18">
    <location>
        <begin position="27"/>
        <end position="45"/>
    </location>
</feature>
<evidence type="ECO:0000256" key="11">
    <source>
        <dbReference type="ARBA" id="ARBA00022989"/>
    </source>
</evidence>
<dbReference type="RefSeq" id="YP_002929297.1">
    <property type="nucleotide sequence ID" value="NC_012761.1"/>
</dbReference>
<feature type="transmembrane region" description="Helical" evidence="18">
    <location>
        <begin position="96"/>
        <end position="114"/>
    </location>
</feature>
<sequence>MKPSISPLIYLTLFTGTILTTISSHWLLIWIGLEMNMLAIIPILIKKAMPRSTEAATKYFLTQATASMLLMMAVIINTMQTGQWTTKIDNPTTSLIILLALTMKLGMAPFHFWLPEVTQGVTLVSGMILLTWQKLAPITIFLQLHQSMNTSILMSIALLSILIGGWGGLNQTQLRKILAFSSIAHMGWMAAVLTFNPSLTILNLLIYLILTFSMFMMLISNSNTTTLSLTHLWNKTPVFISMMLIILLSLGGLPPLSGFLPKWTIIQDLSKNYNIAMPTLMAILALLNLFFYMRLVYSSSLTMFPTTNSTKMKWQFETLTPITITAPLITMSSMLIPLSPMISTLN</sequence>
<geneLocation type="mitochondrion" evidence="21"/>
<evidence type="ECO:0000256" key="17">
    <source>
        <dbReference type="ARBA" id="ARBA00049551"/>
    </source>
</evidence>
<dbReference type="AlphaFoldDB" id="C4T970"/>
<dbReference type="PANTHER" id="PTHR46552:SF1">
    <property type="entry name" value="NADH-UBIQUINONE OXIDOREDUCTASE CHAIN 2"/>
    <property type="match status" value="1"/>
</dbReference>
<evidence type="ECO:0000256" key="6">
    <source>
        <dbReference type="ARBA" id="ARBA00022660"/>
    </source>
</evidence>
<proteinExistence type="inferred from homology"/>
<keyword evidence="6 18" id="KW-0679">Respiratory chain</keyword>
<dbReference type="EC" id="7.1.1.2" evidence="3 18"/>
<feature type="domain" description="NADH dehydrogenase subunit 2 C-terminal" evidence="20">
    <location>
        <begin position="289"/>
        <end position="342"/>
    </location>
</feature>
<keyword evidence="8 18" id="KW-0999">Mitochondrion inner membrane</keyword>
<dbReference type="InterPro" id="IPR010933">
    <property type="entry name" value="NADH_DH_su2_C"/>
</dbReference>
<evidence type="ECO:0000256" key="8">
    <source>
        <dbReference type="ARBA" id="ARBA00022792"/>
    </source>
</evidence>
<evidence type="ECO:0000256" key="18">
    <source>
        <dbReference type="RuleBase" id="RU003403"/>
    </source>
</evidence>
<dbReference type="Pfam" id="PF06444">
    <property type="entry name" value="NADH_dehy_S2_C"/>
    <property type="match status" value="1"/>
</dbReference>
<evidence type="ECO:0000256" key="5">
    <source>
        <dbReference type="ARBA" id="ARBA00022448"/>
    </source>
</evidence>
<dbReference type="GO" id="GO:0005743">
    <property type="term" value="C:mitochondrial inner membrane"/>
    <property type="evidence" value="ECO:0007669"/>
    <property type="project" value="UniProtKB-SubCell"/>
</dbReference>
<keyword evidence="11 18" id="KW-1133">Transmembrane helix</keyword>
<feature type="transmembrane region" description="Helical" evidence="18">
    <location>
        <begin position="201"/>
        <end position="220"/>
    </location>
</feature>
<feature type="transmembrane region" description="Helical" evidence="18">
    <location>
        <begin position="150"/>
        <end position="170"/>
    </location>
</feature>
<dbReference type="InterPro" id="IPR050175">
    <property type="entry name" value="Complex_I_Subunit_2"/>
</dbReference>
<evidence type="ECO:0000256" key="16">
    <source>
        <dbReference type="ARBA" id="ARBA00029481"/>
    </source>
</evidence>
<keyword evidence="14 18" id="KW-0496">Mitochondrion</keyword>
<evidence type="ECO:0000256" key="13">
    <source>
        <dbReference type="ARBA" id="ARBA00023075"/>
    </source>
</evidence>
<feature type="domain" description="NADH:quinone oxidoreductase/Mrp antiporter transmembrane" evidence="19">
    <location>
        <begin position="23"/>
        <end position="284"/>
    </location>
</feature>
<feature type="transmembrane region" description="Helical" evidence="18">
    <location>
        <begin position="273"/>
        <end position="297"/>
    </location>
</feature>
<evidence type="ECO:0000256" key="9">
    <source>
        <dbReference type="ARBA" id="ARBA00022967"/>
    </source>
</evidence>
<evidence type="ECO:0000256" key="3">
    <source>
        <dbReference type="ARBA" id="ARBA00012944"/>
    </source>
</evidence>
<dbReference type="InterPro" id="IPR001750">
    <property type="entry name" value="ND/Mrp_TM"/>
</dbReference>
<keyword evidence="13 18" id="KW-0830">Ubiquinone</keyword>
<keyword evidence="10 18" id="KW-0249">Electron transport</keyword>